<dbReference type="SUPFAM" id="SSF48179">
    <property type="entry name" value="6-phosphogluconate dehydrogenase C-terminal domain-like"/>
    <property type="match status" value="1"/>
</dbReference>
<keyword evidence="3" id="KW-1185">Reference proteome</keyword>
<dbReference type="EMBL" id="LDAU01000113">
    <property type="protein sequence ID" value="KRX04702.1"/>
    <property type="molecule type" value="Genomic_DNA"/>
</dbReference>
<sequence>MSSQQPVQICICGGGNGSHVAVAQSNITRKPDEWQDTVTANTQASAWAEKGDFVGKINLKSKDPSQLGKGTKLWIIGGPAHVHETILRQIAPYIEANSFVGTLFAQGGFDWMAKSVLGDRIQKENITVFGFLNIPWICKIKEYGNEVRLLGAKSKLYCAYVPLGKEARNQLVELVEDMFEIPVVIVPNFLSLTLTPSNQIIHPGRIYGVFHQWDGKKVYDKNEIPLFYEDMDEKSAETLEQLDIDNQNIKAAIIKRFPQFNLDNVPPLKDRIIKSYGEQVADKSSIQSVFRTNKGYSTLQIPMKEVEGGVIPNTDARIFWEDIPYGLCILHDMGEKLGIQTPAVDKMIYWHQKFMGKEYLKDGKLNPEFINETGCPTRYGFKTIEDVIEYCSLSNKSISTQNEFICQKNQEQNNNQNFENVIMNVEKTEQQVINQMNPIPMVNSINNKSKSIKV</sequence>
<organism evidence="2 3">
    <name type="scientific">Pseudocohnilembus persalinus</name>
    <name type="common">Ciliate</name>
    <dbReference type="NCBI Taxonomy" id="266149"/>
    <lineage>
        <taxon>Eukaryota</taxon>
        <taxon>Sar</taxon>
        <taxon>Alveolata</taxon>
        <taxon>Ciliophora</taxon>
        <taxon>Intramacronucleata</taxon>
        <taxon>Oligohymenophorea</taxon>
        <taxon>Scuticociliatia</taxon>
        <taxon>Philasterida</taxon>
        <taxon>Pseudocohnilembidae</taxon>
        <taxon>Pseudocohnilembus</taxon>
    </lineage>
</organism>
<dbReference type="Pfam" id="PF02317">
    <property type="entry name" value="Octopine_DH"/>
    <property type="match status" value="1"/>
</dbReference>
<feature type="domain" description="Opine dehydrogenase" evidence="1">
    <location>
        <begin position="186"/>
        <end position="355"/>
    </location>
</feature>
<protein>
    <submittedName>
        <fullName evidence="2">6-phosphogluconate dehydrogenase, C-terminal-like</fullName>
    </submittedName>
</protein>
<evidence type="ECO:0000313" key="3">
    <source>
        <dbReference type="Proteomes" id="UP000054937"/>
    </source>
</evidence>
<evidence type="ECO:0000313" key="2">
    <source>
        <dbReference type="EMBL" id="KRX04702.1"/>
    </source>
</evidence>
<accession>A0A0V0QQW7</accession>
<dbReference type="OMA" id="KTYNWAR"/>
<dbReference type="InParanoid" id="A0A0V0QQW7"/>
<dbReference type="Gene3D" id="3.40.50.720">
    <property type="entry name" value="NAD(P)-binding Rossmann-like Domain"/>
    <property type="match status" value="1"/>
</dbReference>
<name>A0A0V0QQW7_PSEPJ</name>
<dbReference type="OrthoDB" id="6058913at2759"/>
<dbReference type="PANTHER" id="PTHR38015:SF1">
    <property type="entry name" value="OPINE DEHYDROGENASE DOMAIN-CONTAINING PROTEIN"/>
    <property type="match status" value="1"/>
</dbReference>
<dbReference type="InterPro" id="IPR008927">
    <property type="entry name" value="6-PGluconate_DH-like_C_sf"/>
</dbReference>
<dbReference type="Gene3D" id="1.10.1040.10">
    <property type="entry name" value="N-(1-d-carboxylethyl)-l-norvaline Dehydrogenase, domain 2"/>
    <property type="match status" value="1"/>
</dbReference>
<evidence type="ECO:0000259" key="1">
    <source>
        <dbReference type="Pfam" id="PF02317"/>
    </source>
</evidence>
<dbReference type="GO" id="GO:0016491">
    <property type="term" value="F:oxidoreductase activity"/>
    <property type="evidence" value="ECO:0007669"/>
    <property type="project" value="InterPro"/>
</dbReference>
<dbReference type="InterPro" id="IPR013328">
    <property type="entry name" value="6PGD_dom2"/>
</dbReference>
<dbReference type="PANTHER" id="PTHR38015">
    <property type="entry name" value="BLR6086 PROTEIN"/>
    <property type="match status" value="1"/>
</dbReference>
<comment type="caution">
    <text evidence="2">The sequence shown here is derived from an EMBL/GenBank/DDBJ whole genome shotgun (WGS) entry which is preliminary data.</text>
</comment>
<gene>
    <name evidence="2" type="ORF">PPERSA_09494</name>
</gene>
<dbReference type="InterPro" id="IPR003421">
    <property type="entry name" value="Opine_DH"/>
</dbReference>
<proteinExistence type="predicted"/>
<reference evidence="2 3" key="1">
    <citation type="journal article" date="2015" name="Sci. Rep.">
        <title>Genome of the facultative scuticociliatosis pathogen Pseudocohnilembus persalinus provides insight into its virulence through horizontal gene transfer.</title>
        <authorList>
            <person name="Xiong J."/>
            <person name="Wang G."/>
            <person name="Cheng J."/>
            <person name="Tian M."/>
            <person name="Pan X."/>
            <person name="Warren A."/>
            <person name="Jiang C."/>
            <person name="Yuan D."/>
            <person name="Miao W."/>
        </authorList>
    </citation>
    <scope>NUCLEOTIDE SEQUENCE [LARGE SCALE GENOMIC DNA]</scope>
    <source>
        <strain evidence="2">36N120E</strain>
    </source>
</reference>
<dbReference type="InterPro" id="IPR051729">
    <property type="entry name" value="Opine/Lysopine_DH"/>
</dbReference>
<dbReference type="AlphaFoldDB" id="A0A0V0QQW7"/>
<dbReference type="Proteomes" id="UP000054937">
    <property type="component" value="Unassembled WGS sequence"/>
</dbReference>